<dbReference type="GO" id="GO:0006434">
    <property type="term" value="P:seryl-tRNA aminoacylation"/>
    <property type="evidence" value="ECO:0007669"/>
    <property type="project" value="UniProtKB-UniRule"/>
</dbReference>
<keyword evidence="9 12" id="KW-0030">Aminoacyl-tRNA synthetase</keyword>
<feature type="binding site" evidence="13">
    <location>
        <position position="229"/>
    </location>
    <ligand>
        <name>L-serine</name>
        <dbReference type="ChEBI" id="CHEBI:33384"/>
    </ligand>
</feature>
<dbReference type="InterPro" id="IPR006195">
    <property type="entry name" value="aa-tRNA-synth_II"/>
</dbReference>
<comment type="caution">
    <text evidence="16">The sequence shown here is derived from an EMBL/GenBank/DDBJ whole genome shotgun (WGS) entry which is preliminary data.</text>
</comment>
<dbReference type="CDD" id="cd00770">
    <property type="entry name" value="SerRS_core"/>
    <property type="match status" value="1"/>
</dbReference>
<keyword evidence="5 12" id="KW-0436">Ligase</keyword>
<name>A0A8J7QDG5_9BACT</name>
<comment type="catalytic activity">
    <reaction evidence="10 12">
        <text>tRNA(Sec) + L-serine + ATP = L-seryl-tRNA(Sec) + AMP + diphosphate + H(+)</text>
        <dbReference type="Rhea" id="RHEA:42580"/>
        <dbReference type="Rhea" id="RHEA-COMP:9742"/>
        <dbReference type="Rhea" id="RHEA-COMP:10128"/>
        <dbReference type="ChEBI" id="CHEBI:15378"/>
        <dbReference type="ChEBI" id="CHEBI:30616"/>
        <dbReference type="ChEBI" id="CHEBI:33019"/>
        <dbReference type="ChEBI" id="CHEBI:33384"/>
        <dbReference type="ChEBI" id="CHEBI:78442"/>
        <dbReference type="ChEBI" id="CHEBI:78533"/>
        <dbReference type="ChEBI" id="CHEBI:456215"/>
        <dbReference type="EC" id="6.1.1.11"/>
    </reaction>
</comment>
<evidence type="ECO:0000256" key="2">
    <source>
        <dbReference type="ARBA" id="ARBA00005045"/>
    </source>
</evidence>
<dbReference type="InterPro" id="IPR042103">
    <property type="entry name" value="SerRS_1_N_sf"/>
</dbReference>
<keyword evidence="8 12" id="KW-0648">Protein biosynthesis</keyword>
<evidence type="ECO:0000313" key="16">
    <source>
        <dbReference type="EMBL" id="MBO1321754.1"/>
    </source>
</evidence>
<feature type="binding site" evidence="13">
    <location>
        <position position="379"/>
    </location>
    <ligand>
        <name>L-serine</name>
        <dbReference type="ChEBI" id="CHEBI:33384"/>
    </ligand>
</feature>
<dbReference type="PANTHER" id="PTHR43697:SF1">
    <property type="entry name" value="SERINE--TRNA LIGASE"/>
    <property type="match status" value="1"/>
</dbReference>
<dbReference type="SUPFAM" id="SSF46589">
    <property type="entry name" value="tRNA-binding arm"/>
    <property type="match status" value="1"/>
</dbReference>
<dbReference type="Gene3D" id="1.10.287.40">
    <property type="entry name" value="Serine-tRNA synthetase, tRNA binding domain"/>
    <property type="match status" value="1"/>
</dbReference>
<dbReference type="GO" id="GO:0005737">
    <property type="term" value="C:cytoplasm"/>
    <property type="evidence" value="ECO:0007669"/>
    <property type="project" value="UniProtKB-SubCell"/>
</dbReference>
<sequence length="424" mass="47544">MFDVKLLRDDLESVEAMLRARHAKIDLSAFAALDQRRRDLIKETDNLKSERKTQSKKIGQMMKAGEDVEPIKAEVAKIGDRIKERDGELSQCNSDLDELLAGIPNMLDASTPAGNSEDDNVQVAIHGEPTTFDFKPKDHVDLGTALGLMDFERAAKVAGARFCVLRGDAARLERALINFMCDVHREQGYFEVMPPFIVNGDSMFGTGQFPKMKEDSFHLAGSDYHLIPTAEVPVTNIHRDEILKENQLPLNYQAFTPCFRSEAGSYGRDTRGLIRQHQFNKVEMVKFVLPENSEAEHEKLRDDAEEILRRLELPYRVMLLCSADVSFAAAKCYDLEVWLPGQQAYREISSCSNFGDFQARRAKIRYKGASGKGLVHTINGSGLAIGRTLVAVLENYQNADGTIRIPDALQPYMGNQTLIQKQSI</sequence>
<evidence type="ECO:0000256" key="3">
    <source>
        <dbReference type="ARBA" id="ARBA00010728"/>
    </source>
</evidence>
<feature type="binding site" evidence="12">
    <location>
        <position position="381"/>
    </location>
    <ligand>
        <name>L-serine</name>
        <dbReference type="ChEBI" id="CHEBI:33384"/>
    </ligand>
</feature>
<evidence type="ECO:0000256" key="4">
    <source>
        <dbReference type="ARBA" id="ARBA00022490"/>
    </source>
</evidence>
<comment type="caution">
    <text evidence="12">Lacks conserved residue(s) required for the propagation of feature annotation.</text>
</comment>
<comment type="domain">
    <text evidence="12">Consists of two distinct domains, a catalytic core and a N-terminal extension that is involved in tRNA binding.</text>
</comment>
<dbReference type="PRINTS" id="PR00981">
    <property type="entry name" value="TRNASYNTHSER"/>
</dbReference>
<evidence type="ECO:0000256" key="9">
    <source>
        <dbReference type="ARBA" id="ARBA00023146"/>
    </source>
</evidence>
<keyword evidence="6 12" id="KW-0547">Nucleotide-binding</keyword>
<comment type="catalytic activity">
    <reaction evidence="11 12">
        <text>tRNA(Ser) + L-serine + ATP = L-seryl-tRNA(Ser) + AMP + diphosphate + H(+)</text>
        <dbReference type="Rhea" id="RHEA:12292"/>
        <dbReference type="Rhea" id="RHEA-COMP:9669"/>
        <dbReference type="Rhea" id="RHEA-COMP:9703"/>
        <dbReference type="ChEBI" id="CHEBI:15378"/>
        <dbReference type="ChEBI" id="CHEBI:30616"/>
        <dbReference type="ChEBI" id="CHEBI:33019"/>
        <dbReference type="ChEBI" id="CHEBI:33384"/>
        <dbReference type="ChEBI" id="CHEBI:78442"/>
        <dbReference type="ChEBI" id="CHEBI:78533"/>
        <dbReference type="ChEBI" id="CHEBI:456215"/>
        <dbReference type="EC" id="6.1.1.11"/>
    </reaction>
</comment>
<dbReference type="Proteomes" id="UP000664417">
    <property type="component" value="Unassembled WGS sequence"/>
</dbReference>
<evidence type="ECO:0000256" key="13">
    <source>
        <dbReference type="PIRSR" id="PIRSR001529-1"/>
    </source>
</evidence>
<dbReference type="HAMAP" id="MF_00176">
    <property type="entry name" value="Ser_tRNA_synth_type1"/>
    <property type="match status" value="1"/>
</dbReference>
<dbReference type="InterPro" id="IPR015866">
    <property type="entry name" value="Ser-tRNA-synth_1_N"/>
</dbReference>
<feature type="domain" description="Aminoacyl-transfer RNA synthetases class-II family profile" evidence="15">
    <location>
        <begin position="138"/>
        <end position="406"/>
    </location>
</feature>
<evidence type="ECO:0000259" key="15">
    <source>
        <dbReference type="PROSITE" id="PS50862"/>
    </source>
</evidence>
<dbReference type="RefSeq" id="WP_207861727.1">
    <property type="nucleotide sequence ID" value="NZ_JAFREP010000027.1"/>
</dbReference>
<proteinExistence type="inferred from homology"/>
<dbReference type="Pfam" id="PF00587">
    <property type="entry name" value="tRNA-synt_2b"/>
    <property type="match status" value="1"/>
</dbReference>
<feature type="binding site" evidence="12 13">
    <location>
        <position position="283"/>
    </location>
    <ligand>
        <name>L-serine</name>
        <dbReference type="ChEBI" id="CHEBI:33384"/>
    </ligand>
</feature>
<dbReference type="PANTHER" id="PTHR43697">
    <property type="entry name" value="SERYL-TRNA SYNTHETASE"/>
    <property type="match status" value="1"/>
</dbReference>
<protein>
    <recommendedName>
        <fullName evidence="12">Serine--tRNA ligase</fullName>
        <ecNumber evidence="12">6.1.1.11</ecNumber>
    </recommendedName>
    <alternativeName>
        <fullName evidence="12">Seryl-tRNA synthetase</fullName>
        <shortName evidence="12">SerRS</shortName>
    </alternativeName>
    <alternativeName>
        <fullName evidence="12">Seryl-tRNA(Ser/Sec) synthetase</fullName>
    </alternativeName>
</protein>
<keyword evidence="17" id="KW-1185">Reference proteome</keyword>
<organism evidence="16 17">
    <name type="scientific">Acanthopleuribacter pedis</name>
    <dbReference type="NCBI Taxonomy" id="442870"/>
    <lineage>
        <taxon>Bacteria</taxon>
        <taxon>Pseudomonadati</taxon>
        <taxon>Acidobacteriota</taxon>
        <taxon>Holophagae</taxon>
        <taxon>Acanthopleuribacterales</taxon>
        <taxon>Acanthopleuribacteraceae</taxon>
        <taxon>Acanthopleuribacter</taxon>
    </lineage>
</organism>
<comment type="function">
    <text evidence="12">Catalyzes the attachment of serine to tRNA(Ser). Is also able to aminoacylate tRNA(Sec) with serine, to form the misacylated tRNA L-seryl-tRNA(Sec), which will be further converted into selenocysteinyl-tRNA(Sec).</text>
</comment>
<feature type="binding site" evidence="12 14">
    <location>
        <begin position="260"/>
        <end position="262"/>
    </location>
    <ligand>
        <name>ATP</name>
        <dbReference type="ChEBI" id="CHEBI:30616"/>
    </ligand>
</feature>
<dbReference type="EC" id="6.1.1.11" evidence="12"/>
<dbReference type="InterPro" id="IPR002317">
    <property type="entry name" value="Ser-tRNA-ligase_type_1"/>
</dbReference>
<dbReference type="InterPro" id="IPR010978">
    <property type="entry name" value="tRNA-bd_arm"/>
</dbReference>
<dbReference type="InterPro" id="IPR045864">
    <property type="entry name" value="aa-tRNA-synth_II/BPL/LPL"/>
</dbReference>
<evidence type="ECO:0000256" key="11">
    <source>
        <dbReference type="ARBA" id="ARBA00048823"/>
    </source>
</evidence>
<dbReference type="GO" id="GO:0005524">
    <property type="term" value="F:ATP binding"/>
    <property type="evidence" value="ECO:0007669"/>
    <property type="project" value="UniProtKB-UniRule"/>
</dbReference>
<reference evidence="16" key="1">
    <citation type="submission" date="2021-03" db="EMBL/GenBank/DDBJ databases">
        <authorList>
            <person name="Wang G."/>
        </authorList>
    </citation>
    <scope>NUCLEOTIDE SEQUENCE</scope>
    <source>
        <strain evidence="16">KCTC 12899</strain>
    </source>
</reference>
<gene>
    <name evidence="12 16" type="primary">serS</name>
    <name evidence="16" type="ORF">J3U88_24965</name>
</gene>
<dbReference type="InterPro" id="IPR033729">
    <property type="entry name" value="SerRS_core"/>
</dbReference>
<evidence type="ECO:0000256" key="5">
    <source>
        <dbReference type="ARBA" id="ARBA00022598"/>
    </source>
</evidence>
<dbReference type="GO" id="GO:0004828">
    <property type="term" value="F:serine-tRNA ligase activity"/>
    <property type="evidence" value="ECO:0007669"/>
    <property type="project" value="UniProtKB-UniRule"/>
</dbReference>
<feature type="binding site" evidence="12 14">
    <location>
        <begin position="347"/>
        <end position="350"/>
    </location>
    <ligand>
        <name>ATP</name>
        <dbReference type="ChEBI" id="CHEBI:30616"/>
    </ligand>
</feature>
<evidence type="ECO:0000256" key="12">
    <source>
        <dbReference type="HAMAP-Rule" id="MF_00176"/>
    </source>
</evidence>
<dbReference type="AlphaFoldDB" id="A0A8J7QDG5"/>
<dbReference type="NCBIfam" id="TIGR00414">
    <property type="entry name" value="serS"/>
    <property type="match status" value="1"/>
</dbReference>
<feature type="binding site" evidence="13">
    <location>
        <position position="260"/>
    </location>
    <ligand>
        <name>L-serine</name>
        <dbReference type="ChEBI" id="CHEBI:33384"/>
    </ligand>
</feature>
<evidence type="ECO:0000256" key="7">
    <source>
        <dbReference type="ARBA" id="ARBA00022840"/>
    </source>
</evidence>
<dbReference type="GO" id="GO:0016260">
    <property type="term" value="P:selenocysteine biosynthetic process"/>
    <property type="evidence" value="ECO:0007669"/>
    <property type="project" value="UniProtKB-UniRule"/>
</dbReference>
<evidence type="ECO:0000256" key="14">
    <source>
        <dbReference type="PIRSR" id="PIRSR001529-2"/>
    </source>
</evidence>
<evidence type="ECO:0000256" key="1">
    <source>
        <dbReference type="ARBA" id="ARBA00004496"/>
    </source>
</evidence>
<evidence type="ECO:0000256" key="6">
    <source>
        <dbReference type="ARBA" id="ARBA00022741"/>
    </source>
</evidence>
<dbReference type="EMBL" id="JAFREP010000027">
    <property type="protein sequence ID" value="MBO1321754.1"/>
    <property type="molecule type" value="Genomic_DNA"/>
</dbReference>
<dbReference type="UniPathway" id="UPA00906">
    <property type="reaction ID" value="UER00895"/>
</dbReference>
<feature type="binding site" evidence="12">
    <location>
        <begin position="229"/>
        <end position="231"/>
    </location>
    <ligand>
        <name>L-serine</name>
        <dbReference type="ChEBI" id="CHEBI:33384"/>
    </ligand>
</feature>
<comment type="subcellular location">
    <subcellularLocation>
        <location evidence="1 12">Cytoplasm</location>
    </subcellularLocation>
</comment>
<evidence type="ECO:0000256" key="8">
    <source>
        <dbReference type="ARBA" id="ARBA00022917"/>
    </source>
</evidence>
<evidence type="ECO:0000256" key="10">
    <source>
        <dbReference type="ARBA" id="ARBA00047929"/>
    </source>
</evidence>
<dbReference type="PROSITE" id="PS50862">
    <property type="entry name" value="AA_TRNA_LIGASE_II"/>
    <property type="match status" value="1"/>
</dbReference>
<dbReference type="PIRSF" id="PIRSF001529">
    <property type="entry name" value="Ser-tRNA-synth_IIa"/>
    <property type="match status" value="1"/>
</dbReference>
<keyword evidence="7 12" id="KW-0067">ATP-binding</keyword>
<dbReference type="InterPro" id="IPR002314">
    <property type="entry name" value="aa-tRNA-synt_IIb"/>
</dbReference>
<comment type="similarity">
    <text evidence="3 12">Belongs to the class-II aminoacyl-tRNA synthetase family. Type-1 seryl-tRNA synthetase subfamily.</text>
</comment>
<evidence type="ECO:0000313" key="17">
    <source>
        <dbReference type="Proteomes" id="UP000664417"/>
    </source>
</evidence>
<comment type="pathway">
    <text evidence="2 12">Aminoacyl-tRNA biosynthesis; selenocysteinyl-tRNA(Sec) biosynthesis; L-seryl-tRNA(Sec) from L-serine and tRNA(Sec): step 1/1.</text>
</comment>
<dbReference type="Pfam" id="PF02403">
    <property type="entry name" value="Seryl_tRNA_N"/>
    <property type="match status" value="1"/>
</dbReference>
<dbReference type="Gene3D" id="3.30.930.10">
    <property type="entry name" value="Bira Bifunctional Protein, Domain 2"/>
    <property type="match status" value="1"/>
</dbReference>
<dbReference type="SUPFAM" id="SSF55681">
    <property type="entry name" value="Class II aaRS and biotin synthetases"/>
    <property type="match status" value="1"/>
</dbReference>
<comment type="subunit">
    <text evidence="12">Homodimer. The tRNA molecule binds across the dimer.</text>
</comment>
<accession>A0A8J7QDG5</accession>
<keyword evidence="4 12" id="KW-0963">Cytoplasm</keyword>